<keyword evidence="3" id="KW-1185">Reference proteome</keyword>
<dbReference type="InterPro" id="IPR025433">
    <property type="entry name" value="DUF4168"/>
</dbReference>
<dbReference type="Pfam" id="PF13767">
    <property type="entry name" value="DUF4168"/>
    <property type="match status" value="2"/>
</dbReference>
<dbReference type="EMBL" id="JAIHOM010000056">
    <property type="protein sequence ID" value="MCW6037093.1"/>
    <property type="molecule type" value="Genomic_DNA"/>
</dbReference>
<dbReference type="Proteomes" id="UP001526426">
    <property type="component" value="Unassembled WGS sequence"/>
</dbReference>
<feature type="domain" description="DUF4168" evidence="1">
    <location>
        <begin position="74"/>
        <end position="137"/>
    </location>
</feature>
<proteinExistence type="predicted"/>
<reference evidence="2 3" key="1">
    <citation type="submission" date="2021-08" db="EMBL/GenBank/DDBJ databases">
        <title>Draft genome sequence of Spirulina subsalsa with high tolerance to salinity and hype-accumulation of phycocyanin.</title>
        <authorList>
            <person name="Pei H."/>
            <person name="Jiang L."/>
        </authorList>
    </citation>
    <scope>NUCLEOTIDE SEQUENCE [LARGE SCALE GENOMIC DNA]</scope>
    <source>
        <strain evidence="2 3">FACHB-351</strain>
    </source>
</reference>
<sequence>MAVAASEQTTVNHYIAQGSPTSISERELAQFVNAWQKLGEIELAFRQSAVAIVEQQGFTPERFNAILEAFRNQAEPTPALTNQEKEKLDTIVAQIEPLRQRTQTQMENALQSEGLAPDRFSEIYNTIQQDEGLQERVQQMMEAQMGQ</sequence>
<protein>
    <submittedName>
        <fullName evidence="2">DUF4168 domain-containing protein</fullName>
    </submittedName>
</protein>
<evidence type="ECO:0000313" key="2">
    <source>
        <dbReference type="EMBL" id="MCW6037093.1"/>
    </source>
</evidence>
<name>A0ABT3L6G5_9CYAN</name>
<comment type="caution">
    <text evidence="2">The sequence shown here is derived from an EMBL/GenBank/DDBJ whole genome shotgun (WGS) entry which is preliminary data.</text>
</comment>
<gene>
    <name evidence="2" type="ORF">K4A83_12560</name>
</gene>
<accession>A0ABT3L6G5</accession>
<evidence type="ECO:0000313" key="3">
    <source>
        <dbReference type="Proteomes" id="UP001526426"/>
    </source>
</evidence>
<organism evidence="2 3">
    <name type="scientific">Spirulina subsalsa FACHB-351</name>
    <dbReference type="NCBI Taxonomy" id="234711"/>
    <lineage>
        <taxon>Bacteria</taxon>
        <taxon>Bacillati</taxon>
        <taxon>Cyanobacteriota</taxon>
        <taxon>Cyanophyceae</taxon>
        <taxon>Spirulinales</taxon>
        <taxon>Spirulinaceae</taxon>
        <taxon>Spirulina</taxon>
    </lineage>
</organism>
<dbReference type="RefSeq" id="WP_265264926.1">
    <property type="nucleotide sequence ID" value="NZ_JAIHOM010000056.1"/>
</dbReference>
<evidence type="ECO:0000259" key="1">
    <source>
        <dbReference type="Pfam" id="PF13767"/>
    </source>
</evidence>
<feature type="domain" description="DUF4168" evidence="1">
    <location>
        <begin position="15"/>
        <end position="72"/>
    </location>
</feature>